<gene>
    <name evidence="2" type="ORF">K8U78_02755</name>
</gene>
<protein>
    <submittedName>
        <fullName evidence="2">Uncharacterized protein</fullName>
    </submittedName>
</protein>
<evidence type="ECO:0000256" key="1">
    <source>
        <dbReference type="SAM" id="MobiDB-lite"/>
    </source>
</evidence>
<evidence type="ECO:0000313" key="3">
    <source>
        <dbReference type="Proteomes" id="UP000715651"/>
    </source>
</evidence>
<accession>A0A921KAL8</accession>
<sequence length="84" mass="9363">MGSGSDDESAFLKRGAGGVSRRDTPGLRSAKPYGFIEKLPVSWLAYLNLNSERIGRGSVWSVRTHVSTDYLRRAGMPWEQTVYI</sequence>
<dbReference type="AlphaFoldDB" id="A0A921KAL8"/>
<reference evidence="2" key="1">
    <citation type="journal article" date="2021" name="PeerJ">
        <title>Extensive microbial diversity within the chicken gut microbiome revealed by metagenomics and culture.</title>
        <authorList>
            <person name="Gilroy R."/>
            <person name="Ravi A."/>
            <person name="Getino M."/>
            <person name="Pursley I."/>
            <person name="Horton D.L."/>
            <person name="Alikhan N.F."/>
            <person name="Baker D."/>
            <person name="Gharbi K."/>
            <person name="Hall N."/>
            <person name="Watson M."/>
            <person name="Adriaenssens E.M."/>
            <person name="Foster-Nyarko E."/>
            <person name="Jarju S."/>
            <person name="Secka A."/>
            <person name="Antonio M."/>
            <person name="Oren A."/>
            <person name="Chaudhuri R.R."/>
            <person name="La Ragione R."/>
            <person name="Hildebrand F."/>
            <person name="Pallen M.J."/>
        </authorList>
    </citation>
    <scope>NUCLEOTIDE SEQUENCE</scope>
    <source>
        <strain evidence="2">578</strain>
    </source>
</reference>
<organism evidence="2 3">
    <name type="scientific">Aeriscardovia aeriphila</name>
    <dbReference type="NCBI Taxonomy" id="218139"/>
    <lineage>
        <taxon>Bacteria</taxon>
        <taxon>Bacillati</taxon>
        <taxon>Actinomycetota</taxon>
        <taxon>Actinomycetes</taxon>
        <taxon>Bifidobacteriales</taxon>
        <taxon>Bifidobacteriaceae</taxon>
        <taxon>Aeriscardovia</taxon>
    </lineage>
</organism>
<comment type="caution">
    <text evidence="2">The sequence shown here is derived from an EMBL/GenBank/DDBJ whole genome shotgun (WGS) entry which is preliminary data.</text>
</comment>
<evidence type="ECO:0000313" key="2">
    <source>
        <dbReference type="EMBL" id="HJF18067.1"/>
    </source>
</evidence>
<dbReference type="Proteomes" id="UP000715651">
    <property type="component" value="Unassembled WGS sequence"/>
</dbReference>
<feature type="region of interest" description="Disordered" evidence="1">
    <location>
        <begin position="1"/>
        <end position="28"/>
    </location>
</feature>
<dbReference type="EMBL" id="DYWK01000004">
    <property type="protein sequence ID" value="HJF18067.1"/>
    <property type="molecule type" value="Genomic_DNA"/>
</dbReference>
<name>A0A921KAL8_9BIFI</name>
<reference evidence="2" key="2">
    <citation type="submission" date="2021-09" db="EMBL/GenBank/DDBJ databases">
        <authorList>
            <person name="Gilroy R."/>
        </authorList>
    </citation>
    <scope>NUCLEOTIDE SEQUENCE</scope>
    <source>
        <strain evidence="2">578</strain>
    </source>
</reference>
<proteinExistence type="predicted"/>